<keyword evidence="1" id="KW-0645">Protease</keyword>
<organism evidence="1 2">
    <name type="scientific">Levilactobacillus zymae</name>
    <dbReference type="NCBI Taxonomy" id="267363"/>
    <lineage>
        <taxon>Bacteria</taxon>
        <taxon>Bacillati</taxon>
        <taxon>Bacillota</taxon>
        <taxon>Bacilli</taxon>
        <taxon>Lactobacillales</taxon>
        <taxon>Lactobacillaceae</taxon>
        <taxon>Levilactobacillus</taxon>
    </lineage>
</organism>
<reference evidence="2" key="1">
    <citation type="submission" date="2017-05" db="EMBL/GenBank/DDBJ databases">
        <authorList>
            <person name="Papadimitriou K."/>
        </authorList>
    </citation>
    <scope>NUCLEOTIDE SEQUENCE [LARGE SCALE GENOMIC DNA]</scope>
    <source>
        <strain evidence="2">ACA-DC 3411</strain>
    </source>
</reference>
<protein>
    <submittedName>
        <fullName evidence="1">D-alanyl-D-alanine carboxypeptidase</fullName>
        <ecNumber evidence="1">3.4.16.4</ecNumber>
    </submittedName>
</protein>
<dbReference type="Proteomes" id="UP000195412">
    <property type="component" value="Chromosome I"/>
</dbReference>
<keyword evidence="1" id="KW-0121">Carboxypeptidase</keyword>
<dbReference type="EC" id="3.4.16.4" evidence="1"/>
<proteinExistence type="predicted"/>
<dbReference type="AlphaFoldDB" id="A0A1Y6JZ16"/>
<keyword evidence="1" id="KW-0378">Hydrolase</keyword>
<dbReference type="EMBL" id="LT854705">
    <property type="protein sequence ID" value="SMS15177.1"/>
    <property type="molecule type" value="Genomic_DNA"/>
</dbReference>
<accession>A0A1Y6JZ16</accession>
<gene>
    <name evidence="1" type="ORF">LZ3411_2127</name>
</gene>
<evidence type="ECO:0000313" key="1">
    <source>
        <dbReference type="EMBL" id="SMS15177.1"/>
    </source>
</evidence>
<dbReference type="KEGG" id="lzy:LZ3411_2127"/>
<sequence>MRYGANAATPNQVWYTNAHEKLYDRSTHRHLIYYHVNNGDYTSGGWIWRGYLKAAPVIAGGSNAVKTPVAVAPATVPLARMNLDALYQSPQHAAVNPADATVMQLFPTALYDQRVYVAANSYLNLGDDRTVGEYDPNTAAGMADFKHLLNNVPNRIVKVVTFEARAPYDAAAIDRALSRVGYPAKVRAGYHGWYVGGGVLAISADEADAGEYPGEGIVLLVKE</sequence>
<dbReference type="GO" id="GO:0009002">
    <property type="term" value="F:serine-type D-Ala-D-Ala carboxypeptidase activity"/>
    <property type="evidence" value="ECO:0007669"/>
    <property type="project" value="UniProtKB-EC"/>
</dbReference>
<evidence type="ECO:0000313" key="2">
    <source>
        <dbReference type="Proteomes" id="UP000195412"/>
    </source>
</evidence>
<name>A0A1Y6JZ16_9LACO</name>